<dbReference type="InterPro" id="IPR045462">
    <property type="entry name" value="aa-tRNA-synth_I_cd-bd"/>
</dbReference>
<keyword evidence="6 10" id="KW-0547">Nucleotide-binding</keyword>
<comment type="catalytic activity">
    <reaction evidence="10">
        <text>tRNA(Glu) + L-glutamate + ATP = L-glutamyl-tRNA(Glu) + AMP + diphosphate</text>
        <dbReference type="Rhea" id="RHEA:23540"/>
        <dbReference type="Rhea" id="RHEA-COMP:9663"/>
        <dbReference type="Rhea" id="RHEA-COMP:9680"/>
        <dbReference type="ChEBI" id="CHEBI:29985"/>
        <dbReference type="ChEBI" id="CHEBI:30616"/>
        <dbReference type="ChEBI" id="CHEBI:33019"/>
        <dbReference type="ChEBI" id="CHEBI:78442"/>
        <dbReference type="ChEBI" id="CHEBI:78520"/>
        <dbReference type="ChEBI" id="CHEBI:456215"/>
        <dbReference type="EC" id="6.1.1.17"/>
    </reaction>
</comment>
<dbReference type="NCBIfam" id="TIGR00464">
    <property type="entry name" value="gltX_bact"/>
    <property type="match status" value="1"/>
</dbReference>
<dbReference type="GO" id="GO:0000049">
    <property type="term" value="F:tRNA binding"/>
    <property type="evidence" value="ECO:0007669"/>
    <property type="project" value="InterPro"/>
</dbReference>
<dbReference type="InterPro" id="IPR020751">
    <property type="entry name" value="aa-tRNA-synth_I_codon-bd_sub2"/>
</dbReference>
<dbReference type="Gene3D" id="1.10.10.350">
    <property type="match status" value="1"/>
</dbReference>
<proteinExistence type="inferred from homology"/>
<evidence type="ECO:0000313" key="14">
    <source>
        <dbReference type="Proteomes" id="UP000054075"/>
    </source>
</evidence>
<dbReference type="OrthoDB" id="9807503at2"/>
<accession>A8PMW6</accession>
<keyword evidence="8 10" id="KW-0648">Protein biosynthesis</keyword>
<name>A8PMW6_9COXI</name>
<comment type="function">
    <text evidence="10">Catalyzes the attachment of glutamate to tRNA(Glu) in a two-step reaction: glutamate is first activated by ATP to form Glu-AMP and then transferred to the acceptor end of tRNA(Glu).</text>
</comment>
<evidence type="ECO:0000256" key="3">
    <source>
        <dbReference type="ARBA" id="ARBA00011245"/>
    </source>
</evidence>
<evidence type="ECO:0000256" key="10">
    <source>
        <dbReference type="HAMAP-Rule" id="MF_00022"/>
    </source>
</evidence>
<feature type="domain" description="Glutamyl/glutaminyl-tRNA synthetase class Ib catalytic" evidence="11">
    <location>
        <begin position="2"/>
        <end position="304"/>
    </location>
</feature>
<dbReference type="PRINTS" id="PR00987">
    <property type="entry name" value="TRNASYNTHGLU"/>
</dbReference>
<keyword evidence="9 10" id="KW-0030">Aminoacyl-tRNA synthetase</keyword>
<dbReference type="Proteomes" id="UP000054075">
    <property type="component" value="Unassembled WGS sequence"/>
</dbReference>
<dbReference type="HAMAP" id="MF_00022">
    <property type="entry name" value="Glu_tRNA_synth_type1"/>
    <property type="match status" value="1"/>
</dbReference>
<dbReference type="GO" id="GO:0005829">
    <property type="term" value="C:cytosol"/>
    <property type="evidence" value="ECO:0007669"/>
    <property type="project" value="TreeGrafter"/>
</dbReference>
<protein>
    <recommendedName>
        <fullName evidence="10">Glutamate--tRNA ligase</fullName>
        <ecNumber evidence="10">6.1.1.17</ecNumber>
    </recommendedName>
    <alternativeName>
        <fullName evidence="10">Glutamyl-tRNA synthetase</fullName>
        <shortName evidence="10">GluRS</shortName>
    </alternativeName>
</protein>
<evidence type="ECO:0000313" key="13">
    <source>
        <dbReference type="EMBL" id="EDP45710.1"/>
    </source>
</evidence>
<dbReference type="PANTHER" id="PTHR43311">
    <property type="entry name" value="GLUTAMATE--TRNA LIGASE"/>
    <property type="match status" value="1"/>
</dbReference>
<dbReference type="STRING" id="59196.RICGR_0847"/>
<comment type="similarity">
    <text evidence="2 10">Belongs to the class-I aminoacyl-tRNA synthetase family. Glutamate--tRNA ligase type 1 subfamily.</text>
</comment>
<evidence type="ECO:0000256" key="2">
    <source>
        <dbReference type="ARBA" id="ARBA00007894"/>
    </source>
</evidence>
<evidence type="ECO:0000256" key="8">
    <source>
        <dbReference type="ARBA" id="ARBA00022917"/>
    </source>
</evidence>
<dbReference type="InterPro" id="IPR001412">
    <property type="entry name" value="aa-tRNA-synth_I_CS"/>
</dbReference>
<dbReference type="GO" id="GO:0008270">
    <property type="term" value="F:zinc ion binding"/>
    <property type="evidence" value="ECO:0007669"/>
    <property type="project" value="InterPro"/>
</dbReference>
<dbReference type="Pfam" id="PF19269">
    <property type="entry name" value="Anticodon_2"/>
    <property type="match status" value="1"/>
</dbReference>
<feature type="domain" description="Aminoacyl-tRNA synthetase class I anticodon-binding" evidence="12">
    <location>
        <begin position="334"/>
        <end position="454"/>
    </location>
</feature>
<dbReference type="eggNOG" id="COG0008">
    <property type="taxonomic scope" value="Bacteria"/>
</dbReference>
<dbReference type="InterPro" id="IPR000924">
    <property type="entry name" value="Glu/Gln-tRNA-synth"/>
</dbReference>
<evidence type="ECO:0000256" key="9">
    <source>
        <dbReference type="ARBA" id="ARBA00023146"/>
    </source>
</evidence>
<gene>
    <name evidence="10 13" type="primary">gltX</name>
    <name evidence="13" type="ORF">RICGR_0847</name>
</gene>
<dbReference type="SUPFAM" id="SSF48163">
    <property type="entry name" value="An anticodon-binding domain of class I aminoacyl-tRNA synthetases"/>
    <property type="match status" value="1"/>
</dbReference>
<dbReference type="RefSeq" id="WP_006034698.1">
    <property type="nucleotide sequence ID" value="NZ_AAQJ02000001.1"/>
</dbReference>
<dbReference type="InterPro" id="IPR033910">
    <property type="entry name" value="GluRS_core"/>
</dbReference>
<dbReference type="Pfam" id="PF00749">
    <property type="entry name" value="tRNA-synt_1c"/>
    <property type="match status" value="1"/>
</dbReference>
<sequence length="456" mass="52462">MKVRTRFAPSPTGYLHIGGVRTALYSWLYAKKQHGEFILRIEDTDTERSTHAATDVILQGLQWLGLDYDEGPFFQSQRLSRYREILTQWLKEGKAYRCYCSKERLMELRERQRAKRQKPRYDGYCRNRKSTPPDQTSVIRFCNPLNGEVVVDDKVHGPVIFRNNELDDLIIARSDGSPTYNFTVVVDDSDMHITHVIRGDDHLNNTPRQINLLLALNAPLPVYAHLPMILDSEGKKLSKRTGAANILNYKKEGYLADAVVNYLVKLGWSHGDQEIFSRQEMIYYFDFNHLNKSSASINPDKLIWLNQQYLKTEDINQIVCLFAKKCQALNIPTDKGPDCVDVVTLQRERVKTLNEMAEKSRYFYLAPEIDTKTLSEAMKSILKIILQGFQALSTWTDDSIHHVLLETAETLNLKLGKVAQPLRWVITGQSISPPMSQTLRVLGKKEVCDRIQRVLN</sequence>
<dbReference type="GO" id="GO:0004818">
    <property type="term" value="F:glutamate-tRNA ligase activity"/>
    <property type="evidence" value="ECO:0007669"/>
    <property type="project" value="UniProtKB-UniRule"/>
</dbReference>
<dbReference type="InterPro" id="IPR008925">
    <property type="entry name" value="aa_tRNA-synth_I_cd-bd_sf"/>
</dbReference>
<keyword evidence="14" id="KW-1185">Reference proteome</keyword>
<dbReference type="PANTHER" id="PTHR43311:SF2">
    <property type="entry name" value="GLUTAMATE--TRNA LIGASE, MITOCHONDRIAL-RELATED"/>
    <property type="match status" value="1"/>
</dbReference>
<dbReference type="AlphaFoldDB" id="A8PMW6"/>
<keyword evidence="5 10" id="KW-0436">Ligase</keyword>
<feature type="binding site" evidence="10">
    <location>
        <position position="239"/>
    </location>
    <ligand>
        <name>ATP</name>
        <dbReference type="ChEBI" id="CHEBI:30616"/>
    </ligand>
</feature>
<feature type="short sequence motif" description="'HIGH' region" evidence="10">
    <location>
        <begin position="9"/>
        <end position="19"/>
    </location>
</feature>
<dbReference type="InterPro" id="IPR004527">
    <property type="entry name" value="Glu-tRNA-ligase_bac/mito"/>
</dbReference>
<dbReference type="GO" id="GO:0005524">
    <property type="term" value="F:ATP binding"/>
    <property type="evidence" value="ECO:0007669"/>
    <property type="project" value="UniProtKB-UniRule"/>
</dbReference>
<evidence type="ECO:0000256" key="1">
    <source>
        <dbReference type="ARBA" id="ARBA00004496"/>
    </source>
</evidence>
<evidence type="ECO:0000259" key="12">
    <source>
        <dbReference type="Pfam" id="PF19269"/>
    </source>
</evidence>
<keyword evidence="4 10" id="KW-0963">Cytoplasm</keyword>
<evidence type="ECO:0000259" key="11">
    <source>
        <dbReference type="Pfam" id="PF00749"/>
    </source>
</evidence>
<reference evidence="13" key="1">
    <citation type="submission" date="2006-04" db="EMBL/GenBank/DDBJ databases">
        <authorList>
            <person name="Seshadri R."/>
            <person name="Federici B.A."/>
        </authorList>
    </citation>
    <scope>NUCLEOTIDE SEQUENCE [LARGE SCALE GENOMIC DNA]</scope>
</reference>
<comment type="subunit">
    <text evidence="3 10">Monomer.</text>
</comment>
<dbReference type="Gene3D" id="3.40.50.620">
    <property type="entry name" value="HUPs"/>
    <property type="match status" value="1"/>
</dbReference>
<dbReference type="FunFam" id="3.40.50.620:FF:000007">
    <property type="entry name" value="Glutamate--tRNA ligase"/>
    <property type="match status" value="1"/>
</dbReference>
<organism evidence="13 14">
    <name type="scientific">Rickettsiella grylli</name>
    <dbReference type="NCBI Taxonomy" id="59196"/>
    <lineage>
        <taxon>Bacteria</taxon>
        <taxon>Pseudomonadati</taxon>
        <taxon>Pseudomonadota</taxon>
        <taxon>Gammaproteobacteria</taxon>
        <taxon>Legionellales</taxon>
        <taxon>Coxiellaceae</taxon>
        <taxon>Rickettsiella</taxon>
    </lineage>
</organism>
<dbReference type="EMBL" id="AAQJ02000001">
    <property type="protein sequence ID" value="EDP45710.1"/>
    <property type="molecule type" value="Genomic_DNA"/>
</dbReference>
<reference evidence="13" key="2">
    <citation type="submission" date="2007-10" db="EMBL/GenBank/DDBJ databases">
        <authorList>
            <person name="Myers G.S."/>
        </authorList>
    </citation>
    <scope>NUCLEOTIDE SEQUENCE [LARGE SCALE GENOMIC DNA]</scope>
</reference>
<feature type="short sequence motif" description="'KMSKS' region" evidence="10">
    <location>
        <begin position="236"/>
        <end position="240"/>
    </location>
</feature>
<dbReference type="EC" id="6.1.1.17" evidence="10"/>
<dbReference type="CDD" id="cd00808">
    <property type="entry name" value="GluRS_core"/>
    <property type="match status" value="1"/>
</dbReference>
<dbReference type="InterPro" id="IPR020058">
    <property type="entry name" value="Glu/Gln-tRNA-synth_Ib_cat-dom"/>
</dbReference>
<dbReference type="InterPro" id="IPR049940">
    <property type="entry name" value="GluQ/Sye"/>
</dbReference>
<comment type="subcellular location">
    <subcellularLocation>
        <location evidence="1 10">Cytoplasm</location>
    </subcellularLocation>
</comment>
<evidence type="ECO:0000256" key="5">
    <source>
        <dbReference type="ARBA" id="ARBA00022598"/>
    </source>
</evidence>
<dbReference type="PROSITE" id="PS00178">
    <property type="entry name" value="AA_TRNA_LIGASE_I"/>
    <property type="match status" value="1"/>
</dbReference>
<evidence type="ECO:0000256" key="6">
    <source>
        <dbReference type="ARBA" id="ARBA00022741"/>
    </source>
</evidence>
<evidence type="ECO:0000256" key="4">
    <source>
        <dbReference type="ARBA" id="ARBA00022490"/>
    </source>
</evidence>
<dbReference type="GO" id="GO:0006424">
    <property type="term" value="P:glutamyl-tRNA aminoacylation"/>
    <property type="evidence" value="ECO:0007669"/>
    <property type="project" value="UniProtKB-UniRule"/>
</dbReference>
<dbReference type="SUPFAM" id="SSF52374">
    <property type="entry name" value="Nucleotidylyl transferase"/>
    <property type="match status" value="1"/>
</dbReference>
<comment type="caution">
    <text evidence="13">The sequence shown here is derived from an EMBL/GenBank/DDBJ whole genome shotgun (WGS) entry which is preliminary data.</text>
</comment>
<evidence type="ECO:0000256" key="7">
    <source>
        <dbReference type="ARBA" id="ARBA00022840"/>
    </source>
</evidence>
<keyword evidence="7 10" id="KW-0067">ATP-binding</keyword>
<dbReference type="InterPro" id="IPR014729">
    <property type="entry name" value="Rossmann-like_a/b/a_fold"/>
</dbReference>
<comment type="caution">
    <text evidence="10">Lacks conserved residue(s) required for the propagation of feature annotation.</text>
</comment>